<dbReference type="EMBL" id="JBEXRX010000045">
    <property type="protein sequence ID" value="MEU0153613.1"/>
    <property type="molecule type" value="Genomic_DNA"/>
</dbReference>
<accession>A0ABV2VLE1</accession>
<name>A0ABV2VLE1_9ACTN</name>
<keyword evidence="2" id="KW-1185">Reference proteome</keyword>
<comment type="caution">
    <text evidence="1">The sequence shown here is derived from an EMBL/GenBank/DDBJ whole genome shotgun (WGS) entry which is preliminary data.</text>
</comment>
<dbReference type="RefSeq" id="WP_355665412.1">
    <property type="nucleotide sequence ID" value="NZ_JBEXRX010000045.1"/>
</dbReference>
<gene>
    <name evidence="1" type="ORF">ABZ071_17135</name>
</gene>
<evidence type="ECO:0000313" key="1">
    <source>
        <dbReference type="EMBL" id="MEU0153613.1"/>
    </source>
</evidence>
<evidence type="ECO:0000313" key="2">
    <source>
        <dbReference type="Proteomes" id="UP001550348"/>
    </source>
</evidence>
<protein>
    <submittedName>
        <fullName evidence="1">Uncharacterized protein</fullName>
    </submittedName>
</protein>
<proteinExistence type="predicted"/>
<organism evidence="1 2">
    <name type="scientific">Micromonospora fulviviridis</name>
    <dbReference type="NCBI Taxonomy" id="47860"/>
    <lineage>
        <taxon>Bacteria</taxon>
        <taxon>Bacillati</taxon>
        <taxon>Actinomycetota</taxon>
        <taxon>Actinomycetes</taxon>
        <taxon>Micromonosporales</taxon>
        <taxon>Micromonosporaceae</taxon>
        <taxon>Micromonospora</taxon>
    </lineage>
</organism>
<reference evidence="1 2" key="1">
    <citation type="submission" date="2024-06" db="EMBL/GenBank/DDBJ databases">
        <title>The Natural Products Discovery Center: Release of the First 8490 Sequenced Strains for Exploring Actinobacteria Biosynthetic Diversity.</title>
        <authorList>
            <person name="Kalkreuter E."/>
            <person name="Kautsar S.A."/>
            <person name="Yang D."/>
            <person name="Bader C.D."/>
            <person name="Teijaro C.N."/>
            <person name="Fluegel L."/>
            <person name="Davis C.M."/>
            <person name="Simpson J.R."/>
            <person name="Lauterbach L."/>
            <person name="Steele A.D."/>
            <person name="Gui C."/>
            <person name="Meng S."/>
            <person name="Li G."/>
            <person name="Viehrig K."/>
            <person name="Ye F."/>
            <person name="Su P."/>
            <person name="Kiefer A.F."/>
            <person name="Nichols A."/>
            <person name="Cepeda A.J."/>
            <person name="Yan W."/>
            <person name="Fan B."/>
            <person name="Jiang Y."/>
            <person name="Adhikari A."/>
            <person name="Zheng C.-J."/>
            <person name="Schuster L."/>
            <person name="Cowan T.M."/>
            <person name="Smanski M.J."/>
            <person name="Chevrette M.G."/>
            <person name="De Carvalho L.P.S."/>
            <person name="Shen B."/>
        </authorList>
    </citation>
    <scope>NUCLEOTIDE SEQUENCE [LARGE SCALE GENOMIC DNA]</scope>
    <source>
        <strain evidence="1 2">NPDC006286</strain>
    </source>
</reference>
<dbReference type="Proteomes" id="UP001550348">
    <property type="component" value="Unassembled WGS sequence"/>
</dbReference>
<sequence>MRRVGTVGLSVIVVALLGVATNVATGALPGALVPVPLAGLVRMPEAP</sequence>